<gene>
    <name evidence="3" type="ORF">JAAARDRAFT_401510</name>
</gene>
<keyword evidence="2" id="KW-1133">Transmembrane helix</keyword>
<dbReference type="HOGENOM" id="CLU_1518074_0_0_1"/>
<evidence type="ECO:0000313" key="3">
    <source>
        <dbReference type="EMBL" id="KDQ54684.1"/>
    </source>
</evidence>
<proteinExistence type="predicted"/>
<organism evidence="3 4">
    <name type="scientific">Jaapia argillacea MUCL 33604</name>
    <dbReference type="NCBI Taxonomy" id="933084"/>
    <lineage>
        <taxon>Eukaryota</taxon>
        <taxon>Fungi</taxon>
        <taxon>Dikarya</taxon>
        <taxon>Basidiomycota</taxon>
        <taxon>Agaricomycotina</taxon>
        <taxon>Agaricomycetes</taxon>
        <taxon>Agaricomycetidae</taxon>
        <taxon>Jaapiales</taxon>
        <taxon>Jaapiaceae</taxon>
        <taxon>Jaapia</taxon>
    </lineage>
</organism>
<dbReference type="OrthoDB" id="10661423at2759"/>
<keyword evidence="4" id="KW-1185">Reference proteome</keyword>
<protein>
    <submittedName>
        <fullName evidence="3">Uncharacterized protein</fullName>
    </submittedName>
</protein>
<accession>A0A067PIQ4</accession>
<sequence>MPEPTLPLPVTATRSFTRCLSVDTIPAFADHHHRLTPNPVAHDTDSKGVLYSINEAVIRISITSQFFWMQGGRVLAYMGMTVLIDTISVLLGHAILRRAQPGYSAPLGSSAKAGAVGGTVFGVPVILLELLYRFLMYGSRDQQKERTQAKKKQREKQTSTRHSLRRHRSRCWCPHSR</sequence>
<feature type="transmembrane region" description="Helical" evidence="2">
    <location>
        <begin position="74"/>
        <end position="95"/>
    </location>
</feature>
<name>A0A067PIQ4_9AGAM</name>
<dbReference type="EMBL" id="KL197728">
    <property type="protein sequence ID" value="KDQ54684.1"/>
    <property type="molecule type" value="Genomic_DNA"/>
</dbReference>
<feature type="transmembrane region" description="Helical" evidence="2">
    <location>
        <begin position="115"/>
        <end position="135"/>
    </location>
</feature>
<feature type="region of interest" description="Disordered" evidence="1">
    <location>
        <begin position="143"/>
        <end position="177"/>
    </location>
</feature>
<evidence type="ECO:0000313" key="4">
    <source>
        <dbReference type="Proteomes" id="UP000027265"/>
    </source>
</evidence>
<reference evidence="4" key="1">
    <citation type="journal article" date="2014" name="Proc. Natl. Acad. Sci. U.S.A.">
        <title>Extensive sampling of basidiomycete genomes demonstrates inadequacy of the white-rot/brown-rot paradigm for wood decay fungi.</title>
        <authorList>
            <person name="Riley R."/>
            <person name="Salamov A.A."/>
            <person name="Brown D.W."/>
            <person name="Nagy L.G."/>
            <person name="Floudas D."/>
            <person name="Held B.W."/>
            <person name="Levasseur A."/>
            <person name="Lombard V."/>
            <person name="Morin E."/>
            <person name="Otillar R."/>
            <person name="Lindquist E.A."/>
            <person name="Sun H."/>
            <person name="LaButti K.M."/>
            <person name="Schmutz J."/>
            <person name="Jabbour D."/>
            <person name="Luo H."/>
            <person name="Baker S.E."/>
            <person name="Pisabarro A.G."/>
            <person name="Walton J.D."/>
            <person name="Blanchette R.A."/>
            <person name="Henrissat B."/>
            <person name="Martin F."/>
            <person name="Cullen D."/>
            <person name="Hibbett D.S."/>
            <person name="Grigoriev I.V."/>
        </authorList>
    </citation>
    <scope>NUCLEOTIDE SEQUENCE [LARGE SCALE GENOMIC DNA]</scope>
    <source>
        <strain evidence="4">MUCL 33604</strain>
    </source>
</reference>
<feature type="compositionally biased region" description="Basic residues" evidence="1">
    <location>
        <begin position="162"/>
        <end position="177"/>
    </location>
</feature>
<dbReference type="InParanoid" id="A0A067PIQ4"/>
<evidence type="ECO:0000256" key="2">
    <source>
        <dbReference type="SAM" id="Phobius"/>
    </source>
</evidence>
<dbReference type="AlphaFoldDB" id="A0A067PIQ4"/>
<keyword evidence="2" id="KW-0812">Transmembrane</keyword>
<dbReference type="Proteomes" id="UP000027265">
    <property type="component" value="Unassembled WGS sequence"/>
</dbReference>
<evidence type="ECO:0000256" key="1">
    <source>
        <dbReference type="SAM" id="MobiDB-lite"/>
    </source>
</evidence>
<keyword evidence="2" id="KW-0472">Membrane</keyword>